<sequence length="578" mass="65311">MNVAPIMLMTSRPNQLKATEHQTSITRFKDMLSSQQKPLESPKVDDIKVESFETQSLEDIKVDIEEILNELSVESGIFEGSFQNDPVMMDLLNGLPAILKTEVLDLIEGAFSLDEILNSLDDGSTIIETTALLLGMEKLLQQTKADFSKVMPKLNELLQHEFSSFANSQVDPKSILQSISAMNDTDIAKLETTILKEKALQTSKQEYPLLAMQSLNQLNESPNEMKVESIETQSLKDIKVEIEKILNELSVESGIFEGSIQNEPVMKDLLNGLLQQEFPSFTNSQMNPKSILPRLGMMNEVDLAKLEATIFVEKVLHTSKQEFPILMQSLEQLKESPNVVSQLIRQKTDTPLLNKVIESFSKELKERFGNDSVDHEFTSNSKVIDITILQKMLSNVISGLNESDLPKQSQKEENHSTIVLNEFVSKESFLTVTKEKIDPALRQEFTNQVLEAMKKSKFAQLANNTNRLTIKLNPEHLGALTIRLIQQNGEMVAKIIASTQSSKELLEHSLHQLRQALPSLNVQIDRFEVFSEPFNSLKDQAPKEEKREKQFNESEQERDDDSEQSFTDTLKVALNTTV</sequence>
<organism evidence="3 4">
    <name type="scientific">Metabacillus herbersteinensis</name>
    <dbReference type="NCBI Taxonomy" id="283816"/>
    <lineage>
        <taxon>Bacteria</taxon>
        <taxon>Bacillati</taxon>
        <taxon>Bacillota</taxon>
        <taxon>Bacilli</taxon>
        <taxon>Bacillales</taxon>
        <taxon>Bacillaceae</taxon>
        <taxon>Metabacillus</taxon>
    </lineage>
</organism>
<keyword evidence="3" id="KW-0282">Flagellum</keyword>
<feature type="domain" description="Flagellar hook-length control protein-like C-terminal" evidence="2">
    <location>
        <begin position="457"/>
        <end position="532"/>
    </location>
</feature>
<feature type="region of interest" description="Disordered" evidence="1">
    <location>
        <begin position="535"/>
        <end position="578"/>
    </location>
</feature>
<keyword evidence="3" id="KW-0966">Cell projection</keyword>
<dbReference type="EMBL" id="JBHLVO010000004">
    <property type="protein sequence ID" value="MFC0271297.1"/>
    <property type="molecule type" value="Genomic_DNA"/>
</dbReference>
<keyword evidence="4" id="KW-1185">Reference proteome</keyword>
<dbReference type="Proteomes" id="UP001589854">
    <property type="component" value="Unassembled WGS sequence"/>
</dbReference>
<name>A0ABV6GC97_9BACI</name>
<dbReference type="InterPro" id="IPR038610">
    <property type="entry name" value="FliK-like_C_sf"/>
</dbReference>
<keyword evidence="3" id="KW-0969">Cilium</keyword>
<gene>
    <name evidence="3" type="ORF">ACFFIX_07510</name>
</gene>
<dbReference type="CDD" id="cd17470">
    <property type="entry name" value="T3SS_Flik_C"/>
    <property type="match status" value="1"/>
</dbReference>
<comment type="caution">
    <text evidence="3">The sequence shown here is derived from an EMBL/GenBank/DDBJ whole genome shotgun (WGS) entry which is preliminary data.</text>
</comment>
<reference evidence="3 4" key="1">
    <citation type="submission" date="2024-09" db="EMBL/GenBank/DDBJ databases">
        <authorList>
            <person name="Sun Q."/>
            <person name="Mori K."/>
        </authorList>
    </citation>
    <scope>NUCLEOTIDE SEQUENCE [LARGE SCALE GENOMIC DNA]</scope>
    <source>
        <strain evidence="3 4">CCM 7228</strain>
    </source>
</reference>
<feature type="compositionally biased region" description="Basic and acidic residues" evidence="1">
    <location>
        <begin position="540"/>
        <end position="552"/>
    </location>
</feature>
<evidence type="ECO:0000313" key="4">
    <source>
        <dbReference type="Proteomes" id="UP001589854"/>
    </source>
</evidence>
<dbReference type="RefSeq" id="WP_378932157.1">
    <property type="nucleotide sequence ID" value="NZ_JBHLVO010000004.1"/>
</dbReference>
<proteinExistence type="predicted"/>
<accession>A0ABV6GC97</accession>
<feature type="compositionally biased region" description="Acidic residues" evidence="1">
    <location>
        <begin position="554"/>
        <end position="563"/>
    </location>
</feature>
<dbReference type="Pfam" id="PF02120">
    <property type="entry name" value="Flg_hook"/>
    <property type="match status" value="1"/>
</dbReference>
<evidence type="ECO:0000259" key="2">
    <source>
        <dbReference type="Pfam" id="PF02120"/>
    </source>
</evidence>
<protein>
    <submittedName>
        <fullName evidence="3">Flagellar hook-length control protein FliK</fullName>
    </submittedName>
</protein>
<evidence type="ECO:0000313" key="3">
    <source>
        <dbReference type="EMBL" id="MFC0271297.1"/>
    </source>
</evidence>
<dbReference type="InterPro" id="IPR021136">
    <property type="entry name" value="Flagellar_hook_control-like_C"/>
</dbReference>
<dbReference type="Gene3D" id="3.30.750.140">
    <property type="match status" value="1"/>
</dbReference>
<evidence type="ECO:0000256" key="1">
    <source>
        <dbReference type="SAM" id="MobiDB-lite"/>
    </source>
</evidence>